<evidence type="ECO:0000313" key="2">
    <source>
        <dbReference type="EMBL" id="KAK8847854.1"/>
    </source>
</evidence>
<feature type="coiled-coil region" evidence="1">
    <location>
        <begin position="302"/>
        <end position="336"/>
    </location>
</feature>
<organism evidence="2 3">
    <name type="scientific">Tritrichomonas musculus</name>
    <dbReference type="NCBI Taxonomy" id="1915356"/>
    <lineage>
        <taxon>Eukaryota</taxon>
        <taxon>Metamonada</taxon>
        <taxon>Parabasalia</taxon>
        <taxon>Tritrichomonadida</taxon>
        <taxon>Tritrichomonadidae</taxon>
        <taxon>Tritrichomonas</taxon>
    </lineage>
</organism>
<dbReference type="Proteomes" id="UP001470230">
    <property type="component" value="Unassembled WGS sequence"/>
</dbReference>
<proteinExistence type="predicted"/>
<keyword evidence="1" id="KW-0175">Coiled coil</keyword>
<evidence type="ECO:0000256" key="1">
    <source>
        <dbReference type="SAM" id="Coils"/>
    </source>
</evidence>
<feature type="coiled-coil region" evidence="1">
    <location>
        <begin position="186"/>
        <end position="246"/>
    </location>
</feature>
<sequence length="402" mass="47507">MERDLQFCLIFNDKSFPIPINFYHYQNISQNILQTLIHDQKHQYEVQTNVPEEIFQSFVDYLVNNTISGINIENFYLYFQLCEEFEISDLISRNRLGFSDYLININGIQYCKSNFIPKIEEEIAQNLDEYLINSGSILMRSPIQSLHRIFKHKKCQLTNHDLAYELIKQQYENSHDPTIFILLDFLDGSQLTKNNLEESIKLAEHRFDFMPRIDFCYLTMQFKVLEERLEKMNKKVVENKKKHSNNYILYIMSFSLALLISFLFNKINLLIETVNDQKNSIYYLNQKLFSFKEDISNLTKVIAHHEEDISNLTKVIAHHEEDISNLTKVIAHQEKDISNLSIIITSLKEQILKDFVTKEQIRNLLLASIHYVEPRTTYMANGFTVKVYIDLLKILQLAKDSI</sequence>
<reference evidence="2 3" key="1">
    <citation type="submission" date="2024-04" db="EMBL/GenBank/DDBJ databases">
        <title>Tritrichomonas musculus Genome.</title>
        <authorList>
            <person name="Alves-Ferreira E."/>
            <person name="Grigg M."/>
            <person name="Lorenzi H."/>
            <person name="Galac M."/>
        </authorList>
    </citation>
    <scope>NUCLEOTIDE SEQUENCE [LARGE SCALE GENOMIC DNA]</scope>
    <source>
        <strain evidence="2 3">EAF2021</strain>
    </source>
</reference>
<dbReference type="Gene3D" id="1.20.5.340">
    <property type="match status" value="1"/>
</dbReference>
<name>A0ABR2HJ97_9EUKA</name>
<evidence type="ECO:0000313" key="3">
    <source>
        <dbReference type="Proteomes" id="UP001470230"/>
    </source>
</evidence>
<keyword evidence="3" id="KW-1185">Reference proteome</keyword>
<gene>
    <name evidence="2" type="ORF">M9Y10_018889</name>
</gene>
<protein>
    <submittedName>
        <fullName evidence="2">Uncharacterized protein</fullName>
    </submittedName>
</protein>
<dbReference type="EMBL" id="JAPFFF010000027">
    <property type="protein sequence ID" value="KAK8847854.1"/>
    <property type="molecule type" value="Genomic_DNA"/>
</dbReference>
<accession>A0ABR2HJ97</accession>
<comment type="caution">
    <text evidence="2">The sequence shown here is derived from an EMBL/GenBank/DDBJ whole genome shotgun (WGS) entry which is preliminary data.</text>
</comment>